<dbReference type="Gene3D" id="3.50.50.60">
    <property type="entry name" value="FAD/NAD(P)-binding domain"/>
    <property type="match status" value="2"/>
</dbReference>
<comment type="caution">
    <text evidence="7">The sequence shown here is derived from an EMBL/GenBank/DDBJ whole genome shotgun (WGS) entry which is preliminary data.</text>
</comment>
<feature type="domain" description="FAD-dependent protein C-terminal" evidence="6">
    <location>
        <begin position="270"/>
        <end position="464"/>
    </location>
</feature>
<dbReference type="InterPro" id="IPR002938">
    <property type="entry name" value="FAD-bd"/>
</dbReference>
<dbReference type="Proteomes" id="UP000765802">
    <property type="component" value="Unassembled WGS sequence"/>
</dbReference>
<accession>A0ABR7MEH0</accession>
<evidence type="ECO:0000256" key="3">
    <source>
        <dbReference type="ARBA" id="ARBA00022827"/>
    </source>
</evidence>
<keyword evidence="3" id="KW-0274">FAD</keyword>
<dbReference type="InterPro" id="IPR049516">
    <property type="entry name" value="FAD-depend_C"/>
</dbReference>
<proteinExistence type="predicted"/>
<feature type="domain" description="MnmG N-terminal" evidence="4">
    <location>
        <begin position="200"/>
        <end position="250"/>
    </location>
</feature>
<feature type="domain" description="FAD-binding" evidence="5">
    <location>
        <begin position="85"/>
        <end position="117"/>
    </location>
</feature>
<dbReference type="Pfam" id="PF21688">
    <property type="entry name" value="FAD-depend_C"/>
    <property type="match status" value="1"/>
</dbReference>
<dbReference type="SUPFAM" id="SSF51905">
    <property type="entry name" value="FAD/NAD(P)-binding domain"/>
    <property type="match status" value="1"/>
</dbReference>
<dbReference type="Pfam" id="PF01494">
    <property type="entry name" value="FAD_binding_3"/>
    <property type="match status" value="1"/>
</dbReference>
<evidence type="ECO:0000313" key="7">
    <source>
        <dbReference type="EMBL" id="MBC6492968.1"/>
    </source>
</evidence>
<organism evidence="7 8">
    <name type="scientific">Flavihumibacter stibioxidans</name>
    <dbReference type="NCBI Taxonomy" id="1834163"/>
    <lineage>
        <taxon>Bacteria</taxon>
        <taxon>Pseudomonadati</taxon>
        <taxon>Bacteroidota</taxon>
        <taxon>Chitinophagia</taxon>
        <taxon>Chitinophagales</taxon>
        <taxon>Chitinophagaceae</taxon>
        <taxon>Flavihumibacter</taxon>
    </lineage>
</organism>
<dbReference type="Pfam" id="PF01134">
    <property type="entry name" value="GIDA"/>
    <property type="match status" value="1"/>
</dbReference>
<evidence type="ECO:0000259" key="5">
    <source>
        <dbReference type="Pfam" id="PF01494"/>
    </source>
</evidence>
<keyword evidence="8" id="KW-1185">Reference proteome</keyword>
<gene>
    <name evidence="7" type="ORF">BC349_18080</name>
</gene>
<evidence type="ECO:0000259" key="6">
    <source>
        <dbReference type="Pfam" id="PF21688"/>
    </source>
</evidence>
<dbReference type="InterPro" id="IPR028348">
    <property type="entry name" value="FAD-binding_protein"/>
</dbReference>
<reference evidence="7 8" key="1">
    <citation type="submission" date="2016-07" db="EMBL/GenBank/DDBJ databases">
        <title>Genome analysis of Flavihumibacter stibioxidans YS-17.</title>
        <authorList>
            <person name="Shi K."/>
            <person name="Han Y."/>
            <person name="Wang G."/>
        </authorList>
    </citation>
    <scope>NUCLEOTIDE SEQUENCE [LARGE SCALE GENOMIC DNA]</scope>
    <source>
        <strain evidence="7 8">YS-17</strain>
    </source>
</reference>
<dbReference type="PANTHER" id="PTHR42842:SF3">
    <property type="entry name" value="FAD_NAD(P)-BINDING OXIDOREDUCTASE FAMILY PROTEIN"/>
    <property type="match status" value="1"/>
</dbReference>
<dbReference type="RefSeq" id="WP_187258288.1">
    <property type="nucleotide sequence ID" value="NZ_JBHULF010000005.1"/>
</dbReference>
<evidence type="ECO:0000256" key="1">
    <source>
        <dbReference type="ARBA" id="ARBA00001974"/>
    </source>
</evidence>
<evidence type="ECO:0000313" key="8">
    <source>
        <dbReference type="Proteomes" id="UP000765802"/>
    </source>
</evidence>
<dbReference type="PRINTS" id="PR00419">
    <property type="entry name" value="ADXRDTASE"/>
</dbReference>
<comment type="cofactor">
    <cofactor evidence="1">
        <name>FAD</name>
        <dbReference type="ChEBI" id="CHEBI:57692"/>
    </cofactor>
</comment>
<dbReference type="EMBL" id="MBUA01000030">
    <property type="protein sequence ID" value="MBC6492968.1"/>
    <property type="molecule type" value="Genomic_DNA"/>
</dbReference>
<dbReference type="PIRSF" id="PIRSF038984">
    <property type="entry name" value="FAD_binding_protein"/>
    <property type="match status" value="1"/>
</dbReference>
<evidence type="ECO:0000256" key="2">
    <source>
        <dbReference type="ARBA" id="ARBA00022630"/>
    </source>
</evidence>
<dbReference type="PANTHER" id="PTHR42842">
    <property type="entry name" value="FAD/NAD(P)-BINDING OXIDOREDUCTASE"/>
    <property type="match status" value="1"/>
</dbReference>
<dbReference type="InterPro" id="IPR036188">
    <property type="entry name" value="FAD/NAD-bd_sf"/>
</dbReference>
<evidence type="ECO:0000259" key="4">
    <source>
        <dbReference type="Pfam" id="PF01134"/>
    </source>
</evidence>
<keyword evidence="2" id="KW-0285">Flavoprotein</keyword>
<dbReference type="InterPro" id="IPR040131">
    <property type="entry name" value="MnmG_N"/>
</dbReference>
<protein>
    <submittedName>
        <fullName evidence="7">FAD-binding protein</fullName>
    </submittedName>
</protein>
<name>A0ABR7MEH0_9BACT</name>
<sequence length="522" mass="56589">MQQIISLQVSPAEAADDRAITAYIAAASSKKSSEVSGYHILKQSIDARGKQIRINLTLKAFINEPFTEREVRHISFTDVSGAAHQVIIVGAGPCGLFAALQLIEQGIRPLILERGKDVRARRRDLAMLNKEGIVNPDSNYCFGEGGAGTYSDGKLYTRSNKRGSIDRILNLFVQFGADERILYEAHPHIGTNKLPHIMVAMRQQILDSGGLFLFEQKVNSFIIKDGEISGVLTASGNRFEGDAVILATGHSARDIFELLHRQQVLIEAKPFALGVRIEHPQELIDSIQYHCPVRGEYLPPASYSLVQQVGGRGVFSFCMCPGGIIAPAATSPGELVVNGWSPSKRNNPYANSGMVVSIEEKDYGQIGGPLAAMYFQRNVEQKAFEAGGGKFVAPALRMTDFVSRKVSADLPGCSYLPGVRSAPLWEVLPGFVYNSLAEGFKAFGQKMRGYYTGEAVVVATESRTSSPVRIPRDPDTLEHPQVKGLYPAGEGAGYAGGIVSAAMDGERIARIIVHRLTGVPVV</sequence>